<dbReference type="AlphaFoldDB" id="A0A437JVJ4"/>
<accession>A0A437JVJ4</accession>
<organism evidence="1 2">
    <name type="scientific">Rubrivivax albus</name>
    <dbReference type="NCBI Taxonomy" id="2499835"/>
    <lineage>
        <taxon>Bacteria</taxon>
        <taxon>Pseudomonadati</taxon>
        <taxon>Pseudomonadota</taxon>
        <taxon>Betaproteobacteria</taxon>
        <taxon>Burkholderiales</taxon>
        <taxon>Sphaerotilaceae</taxon>
        <taxon>Rubrivivax</taxon>
    </lineage>
</organism>
<name>A0A437JVJ4_9BURK</name>
<reference evidence="1 2" key="1">
    <citation type="submission" date="2019-01" db="EMBL/GenBank/DDBJ databases">
        <authorList>
            <person name="Chen W.-M."/>
        </authorList>
    </citation>
    <scope>NUCLEOTIDE SEQUENCE [LARGE SCALE GENOMIC DNA]</scope>
    <source>
        <strain evidence="1 2">ICH-3</strain>
    </source>
</reference>
<comment type="caution">
    <text evidence="1">The sequence shown here is derived from an EMBL/GenBank/DDBJ whole genome shotgun (WGS) entry which is preliminary data.</text>
</comment>
<proteinExistence type="predicted"/>
<evidence type="ECO:0000313" key="1">
    <source>
        <dbReference type="EMBL" id="RVT51387.1"/>
    </source>
</evidence>
<protein>
    <submittedName>
        <fullName evidence="1">DUF2946 family protein</fullName>
    </submittedName>
</protein>
<evidence type="ECO:0000313" key="2">
    <source>
        <dbReference type="Proteomes" id="UP000288178"/>
    </source>
</evidence>
<sequence>MDPIVEAALRKWPNVPHCHGWLALDARGDWYMRDDRVRATGPFPQVKGSRIQHDKLLSFIGRNYACDASGAWFFQNGPQRVYVELEAAPWVWRLHGEAVTSHTGLPAVVRSAWLDEEGRLFLDTDLGLGIAHTADMLVAAERIERGDWQAQDIAFTEMPARFGFVRVPQPA</sequence>
<dbReference type="RefSeq" id="WP_128198388.1">
    <property type="nucleotide sequence ID" value="NZ_SACT01000003.1"/>
</dbReference>
<gene>
    <name evidence="1" type="ORF">ENE75_11160</name>
</gene>
<dbReference type="OrthoDB" id="7057642at2"/>
<dbReference type="InterPro" id="IPR021332">
    <property type="entry name" value="DUF2944"/>
</dbReference>
<dbReference type="Pfam" id="PF11161">
    <property type="entry name" value="DUF2944"/>
    <property type="match status" value="1"/>
</dbReference>
<dbReference type="EMBL" id="SACT01000003">
    <property type="protein sequence ID" value="RVT51387.1"/>
    <property type="molecule type" value="Genomic_DNA"/>
</dbReference>
<dbReference type="Proteomes" id="UP000288178">
    <property type="component" value="Unassembled WGS sequence"/>
</dbReference>
<keyword evidence="2" id="KW-1185">Reference proteome</keyword>